<sequence>MAAFRSPPTDARYINYCPDGWSYYKLGCFKYFRDPLTWEEAERQCQNTQKGAHLAWVEEPREAGTLRRAISYYQRVESVWIGLQRDRESQTWQWTNGNKYSLASGIPGNSARGGACAMLTHQSSESAAHVRCGLRPGQLGWGRPQSRAALCSLPSARS</sequence>
<dbReference type="GO" id="GO:0005886">
    <property type="term" value="C:plasma membrane"/>
    <property type="evidence" value="ECO:0007669"/>
    <property type="project" value="UniProtKB-SubCell"/>
</dbReference>
<evidence type="ECO:0000259" key="2">
    <source>
        <dbReference type="PROSITE" id="PS50041"/>
    </source>
</evidence>
<dbReference type="InterPro" id="IPR050828">
    <property type="entry name" value="C-type_lectin/matrix_domain"/>
</dbReference>
<dbReference type="PANTHER" id="PTHR45710:SF8">
    <property type="entry name" value="RERATING FAMILY MEMBER 4"/>
    <property type="match status" value="1"/>
</dbReference>
<reference evidence="3" key="2">
    <citation type="submission" date="2025-09" db="UniProtKB">
        <authorList>
            <consortium name="Ensembl"/>
        </authorList>
    </citation>
    <scope>IDENTIFICATION</scope>
</reference>
<accession>A0A8C5TW46</accession>
<dbReference type="SMART" id="SM00034">
    <property type="entry name" value="CLECT"/>
    <property type="match status" value="1"/>
</dbReference>
<evidence type="ECO:0000256" key="1">
    <source>
        <dbReference type="ARBA" id="ARBA00004401"/>
    </source>
</evidence>
<dbReference type="InterPro" id="IPR001304">
    <property type="entry name" value="C-type_lectin-like"/>
</dbReference>
<dbReference type="Pfam" id="PF00059">
    <property type="entry name" value="Lectin_C"/>
    <property type="match status" value="1"/>
</dbReference>
<organism evidence="3 4">
    <name type="scientific">Malurus cyaneus samueli</name>
    <dbReference type="NCBI Taxonomy" id="2593467"/>
    <lineage>
        <taxon>Eukaryota</taxon>
        <taxon>Metazoa</taxon>
        <taxon>Chordata</taxon>
        <taxon>Craniata</taxon>
        <taxon>Vertebrata</taxon>
        <taxon>Euteleostomi</taxon>
        <taxon>Archelosauria</taxon>
        <taxon>Archosauria</taxon>
        <taxon>Dinosauria</taxon>
        <taxon>Saurischia</taxon>
        <taxon>Theropoda</taxon>
        <taxon>Coelurosauria</taxon>
        <taxon>Aves</taxon>
        <taxon>Neognathae</taxon>
        <taxon>Neoaves</taxon>
        <taxon>Telluraves</taxon>
        <taxon>Australaves</taxon>
        <taxon>Passeriformes</taxon>
        <taxon>Meliphagoidea</taxon>
        <taxon>Maluridae</taxon>
        <taxon>Malurus</taxon>
    </lineage>
</organism>
<dbReference type="Proteomes" id="UP000694560">
    <property type="component" value="Unplaced"/>
</dbReference>
<dbReference type="OrthoDB" id="441660at2759"/>
<dbReference type="SUPFAM" id="SSF56436">
    <property type="entry name" value="C-type lectin-like"/>
    <property type="match status" value="1"/>
</dbReference>
<keyword evidence="4" id="KW-1185">Reference proteome</keyword>
<protein>
    <recommendedName>
        <fullName evidence="2">C-type lectin domain-containing protein</fullName>
    </recommendedName>
</protein>
<evidence type="ECO:0000313" key="4">
    <source>
        <dbReference type="Proteomes" id="UP000694560"/>
    </source>
</evidence>
<comment type="subcellular location">
    <subcellularLocation>
        <location evidence="1">Cell membrane</location>
        <topology evidence="1">Single-pass type II membrane protein</topology>
    </subcellularLocation>
</comment>
<proteinExistence type="predicted"/>
<name>A0A8C5TW46_9PASS</name>
<evidence type="ECO:0000313" key="3">
    <source>
        <dbReference type="Ensembl" id="ENSMCSP00000013923.1"/>
    </source>
</evidence>
<dbReference type="InterPro" id="IPR016187">
    <property type="entry name" value="CTDL_fold"/>
</dbReference>
<reference evidence="3" key="1">
    <citation type="submission" date="2025-08" db="UniProtKB">
        <authorList>
            <consortium name="Ensembl"/>
        </authorList>
    </citation>
    <scope>IDENTIFICATION</scope>
</reference>
<dbReference type="Ensembl" id="ENSMCST00000014283.1">
    <property type="protein sequence ID" value="ENSMCSP00000013923.1"/>
    <property type="gene ID" value="ENSMCSG00000009859.1"/>
</dbReference>
<dbReference type="PROSITE" id="PS50041">
    <property type="entry name" value="C_TYPE_LECTIN_2"/>
    <property type="match status" value="1"/>
</dbReference>
<dbReference type="AlphaFoldDB" id="A0A8C5TW46"/>
<dbReference type="InterPro" id="IPR016186">
    <property type="entry name" value="C-type_lectin-like/link_sf"/>
</dbReference>
<feature type="domain" description="C-type lectin" evidence="2">
    <location>
        <begin position="24"/>
        <end position="132"/>
    </location>
</feature>
<dbReference type="Gene3D" id="3.10.100.10">
    <property type="entry name" value="Mannose-Binding Protein A, subunit A"/>
    <property type="match status" value="1"/>
</dbReference>
<dbReference type="PANTHER" id="PTHR45710">
    <property type="entry name" value="C-TYPE LECTIN DOMAIN-CONTAINING PROTEIN 180"/>
    <property type="match status" value="1"/>
</dbReference>